<accession>A0A0N0BE91</accession>
<reference evidence="2 3" key="1">
    <citation type="submission" date="2015-07" db="EMBL/GenBank/DDBJ databases">
        <title>The genome of Melipona quadrifasciata.</title>
        <authorList>
            <person name="Pan H."/>
            <person name="Kapheim K."/>
        </authorList>
    </citation>
    <scope>NUCLEOTIDE SEQUENCE [LARGE SCALE GENOMIC DNA]</scope>
    <source>
        <strain evidence="2">0111107301</strain>
        <tissue evidence="2">Whole body</tissue>
    </source>
</reference>
<organism evidence="2 3">
    <name type="scientific">Melipona quadrifasciata</name>
    <dbReference type="NCBI Taxonomy" id="166423"/>
    <lineage>
        <taxon>Eukaryota</taxon>
        <taxon>Metazoa</taxon>
        <taxon>Ecdysozoa</taxon>
        <taxon>Arthropoda</taxon>
        <taxon>Hexapoda</taxon>
        <taxon>Insecta</taxon>
        <taxon>Pterygota</taxon>
        <taxon>Neoptera</taxon>
        <taxon>Endopterygota</taxon>
        <taxon>Hymenoptera</taxon>
        <taxon>Apocrita</taxon>
        <taxon>Aculeata</taxon>
        <taxon>Apoidea</taxon>
        <taxon>Anthophila</taxon>
        <taxon>Apidae</taxon>
        <taxon>Melipona</taxon>
    </lineage>
</organism>
<dbReference type="Proteomes" id="UP000053105">
    <property type="component" value="Unassembled WGS sequence"/>
</dbReference>
<gene>
    <name evidence="2" type="ORF">WN51_02432</name>
</gene>
<feature type="compositionally biased region" description="Basic and acidic residues" evidence="1">
    <location>
        <begin position="184"/>
        <end position="197"/>
    </location>
</feature>
<evidence type="ECO:0000313" key="2">
    <source>
        <dbReference type="EMBL" id="KOX71561.1"/>
    </source>
</evidence>
<evidence type="ECO:0000256" key="1">
    <source>
        <dbReference type="SAM" id="MobiDB-lite"/>
    </source>
</evidence>
<evidence type="ECO:0000313" key="3">
    <source>
        <dbReference type="Proteomes" id="UP000053105"/>
    </source>
</evidence>
<keyword evidence="3" id="KW-1185">Reference proteome</keyword>
<protein>
    <submittedName>
        <fullName evidence="2">Uncharacterized protein</fullName>
    </submittedName>
</protein>
<dbReference type="EMBL" id="KQ435834">
    <property type="protein sequence ID" value="KOX71561.1"/>
    <property type="molecule type" value="Genomic_DNA"/>
</dbReference>
<proteinExistence type="predicted"/>
<name>A0A0N0BE91_9HYME</name>
<sequence>MTAILSRFVDSTREICFTPHSFLRTIALTMIPLGHHVQNYQAECDDVDREQNGHLVEPQGRAHRPGELAQHAHRLAEVRGKFSILVATDALGVRRARASQAGVMAVATCSSNGARTHHGYARSGMVGIPINPYSTEKSDSELLLLIDHAGSLDNSTSNKAKGRKEKYRHCDDSKTKQIQRPYKKRENSEKRQRSPSRREFNFDLLGISDHDDLSSLLGQGKQHLFKDHQQFLFALKLPSTSENKFRNRIQDENKVSSNDNARTWKNVRGHAAKKIVKRFVCYEKILVSDNLANPNGNYISERNCFG</sequence>
<dbReference type="AlphaFoldDB" id="A0A0N0BE91"/>
<feature type="region of interest" description="Disordered" evidence="1">
    <location>
        <begin position="153"/>
        <end position="197"/>
    </location>
</feature>